<dbReference type="InterPro" id="IPR025161">
    <property type="entry name" value="IS402-like_dom"/>
</dbReference>
<dbReference type="GO" id="GO:0003677">
    <property type="term" value="F:DNA binding"/>
    <property type="evidence" value="ECO:0007669"/>
    <property type="project" value="InterPro"/>
</dbReference>
<evidence type="ECO:0000313" key="3">
    <source>
        <dbReference type="EMBL" id="RIY04447.1"/>
    </source>
</evidence>
<dbReference type="EMBL" id="QYCN01000109">
    <property type="protein sequence ID" value="RIY04447.1"/>
    <property type="molecule type" value="Genomic_DNA"/>
</dbReference>
<dbReference type="AlphaFoldDB" id="A0A418QH61"/>
<dbReference type="PANTHER" id="PTHR30007">
    <property type="entry name" value="PHP DOMAIN PROTEIN"/>
    <property type="match status" value="1"/>
</dbReference>
<dbReference type="NCBIfam" id="NF033580">
    <property type="entry name" value="transpos_IS5_3"/>
    <property type="match status" value="1"/>
</dbReference>
<keyword evidence="4" id="KW-1185">Reference proteome</keyword>
<feature type="domain" description="Insertion element IS402-like" evidence="2">
    <location>
        <begin position="9"/>
        <end position="88"/>
    </location>
</feature>
<feature type="domain" description="Transposase IS4-like" evidence="1">
    <location>
        <begin position="107"/>
        <end position="267"/>
    </location>
</feature>
<gene>
    <name evidence="3" type="ORF">D0T11_21710</name>
</gene>
<dbReference type="GO" id="GO:0004803">
    <property type="term" value="F:transposase activity"/>
    <property type="evidence" value="ECO:0007669"/>
    <property type="project" value="InterPro"/>
</dbReference>
<dbReference type="OrthoDB" id="871026at2"/>
<dbReference type="InterPro" id="IPR002559">
    <property type="entry name" value="Transposase_11"/>
</dbReference>
<dbReference type="Proteomes" id="UP000284250">
    <property type="component" value="Unassembled WGS sequence"/>
</dbReference>
<accession>A0A418QH61</accession>
<comment type="caution">
    <text evidence="3">The sequence shown here is derived from an EMBL/GenBank/DDBJ whole genome shotgun (WGS) entry which is preliminary data.</text>
</comment>
<reference evidence="3 4" key="2">
    <citation type="submission" date="2019-01" db="EMBL/GenBank/DDBJ databases">
        <title>Hymenobacter humicola sp. nov., isolated from soils in Antarctica.</title>
        <authorList>
            <person name="Sedlacek I."/>
            <person name="Holochova P."/>
            <person name="Kralova S."/>
            <person name="Pantucek R."/>
            <person name="Stankova E."/>
            <person name="Vrbovska V."/>
            <person name="Kristofova L."/>
            <person name="Svec P."/>
            <person name="Busse H.-J."/>
        </authorList>
    </citation>
    <scope>NUCLEOTIDE SEQUENCE [LARGE SCALE GENOMIC DNA]</scope>
    <source>
        <strain evidence="3 4">CCM 8852</strain>
    </source>
</reference>
<evidence type="ECO:0000259" key="2">
    <source>
        <dbReference type="Pfam" id="PF13340"/>
    </source>
</evidence>
<name>A0A418QH61_9BACT</name>
<evidence type="ECO:0000259" key="1">
    <source>
        <dbReference type="Pfam" id="PF01609"/>
    </source>
</evidence>
<sequence>MATTQEFTISDTLWARLSPLLPVHTPKPHPLGRHRQRIPDRQVLNGIFFVLRTGCQWKALSATGICSSSTAHSRFQQWVEAGVFARLWNEALQDYEDLIGLDFDWMALDGSLHKAPLGGKKTGPNPTDRAKGGVKRSLLTEAHGIPVGLVLEGANRHDMKLTESTLASLPPAAEAARQAHLAAGGEQGLCLDAGYDYAQVREIVAAHGYTAHIRPRGEEVAAKKAGQKARRWVVERTHSWLNRFRHLLIRWAKKPENYLAMLHFACARITWYNCLFG</sequence>
<organism evidence="3 4">
    <name type="scientific">Hymenobacter rubripertinctus</name>
    <dbReference type="NCBI Taxonomy" id="2029981"/>
    <lineage>
        <taxon>Bacteria</taxon>
        <taxon>Pseudomonadati</taxon>
        <taxon>Bacteroidota</taxon>
        <taxon>Cytophagia</taxon>
        <taxon>Cytophagales</taxon>
        <taxon>Hymenobacteraceae</taxon>
        <taxon>Hymenobacter</taxon>
    </lineage>
</organism>
<dbReference type="Pfam" id="PF13340">
    <property type="entry name" value="DUF4096"/>
    <property type="match status" value="1"/>
</dbReference>
<reference evidence="3 4" key="1">
    <citation type="submission" date="2018-09" db="EMBL/GenBank/DDBJ databases">
        <authorList>
            <person name="Zeman M."/>
            <person name="Pardy F."/>
        </authorList>
    </citation>
    <scope>NUCLEOTIDE SEQUENCE [LARGE SCALE GENOMIC DNA]</scope>
    <source>
        <strain evidence="3 4">CCM 8852</strain>
    </source>
</reference>
<proteinExistence type="predicted"/>
<protein>
    <submittedName>
        <fullName evidence="3">IS5 family transposase</fullName>
    </submittedName>
</protein>
<dbReference type="PANTHER" id="PTHR30007:SF0">
    <property type="entry name" value="TRANSPOSASE"/>
    <property type="match status" value="1"/>
</dbReference>
<dbReference type="Pfam" id="PF01609">
    <property type="entry name" value="DDE_Tnp_1"/>
    <property type="match status" value="1"/>
</dbReference>
<evidence type="ECO:0000313" key="4">
    <source>
        <dbReference type="Proteomes" id="UP000284250"/>
    </source>
</evidence>
<dbReference type="GO" id="GO:0006313">
    <property type="term" value="P:DNA transposition"/>
    <property type="evidence" value="ECO:0007669"/>
    <property type="project" value="InterPro"/>
</dbReference>